<accession>A0A484KX85</accession>
<keyword evidence="2" id="KW-0812">Transmembrane</keyword>
<feature type="region of interest" description="Disordered" evidence="1">
    <location>
        <begin position="86"/>
        <end position="110"/>
    </location>
</feature>
<name>A0A484KX85_9ASTE</name>
<dbReference type="AlphaFoldDB" id="A0A484KX85"/>
<protein>
    <submittedName>
        <fullName evidence="3">Uncharacterized protein</fullName>
    </submittedName>
</protein>
<keyword evidence="4" id="KW-1185">Reference proteome</keyword>
<feature type="transmembrane region" description="Helical" evidence="2">
    <location>
        <begin position="40"/>
        <end position="61"/>
    </location>
</feature>
<keyword evidence="2" id="KW-1133">Transmembrane helix</keyword>
<sequence length="110" mass="10525">MEDSWTWVAKAPVPSVGIGSLPRAALLSVTSTPRPVASPAAASIAVALFGGAALTVAATVLGPAAMEGVAATAVVLGAAAGWLSSATGNAGPTDKEGRAARVGHGKALPV</sequence>
<evidence type="ECO:0000313" key="4">
    <source>
        <dbReference type="Proteomes" id="UP000595140"/>
    </source>
</evidence>
<organism evidence="3 4">
    <name type="scientific">Cuscuta campestris</name>
    <dbReference type="NCBI Taxonomy" id="132261"/>
    <lineage>
        <taxon>Eukaryota</taxon>
        <taxon>Viridiplantae</taxon>
        <taxon>Streptophyta</taxon>
        <taxon>Embryophyta</taxon>
        <taxon>Tracheophyta</taxon>
        <taxon>Spermatophyta</taxon>
        <taxon>Magnoliopsida</taxon>
        <taxon>eudicotyledons</taxon>
        <taxon>Gunneridae</taxon>
        <taxon>Pentapetalae</taxon>
        <taxon>asterids</taxon>
        <taxon>lamiids</taxon>
        <taxon>Solanales</taxon>
        <taxon>Convolvulaceae</taxon>
        <taxon>Cuscuteae</taxon>
        <taxon>Cuscuta</taxon>
        <taxon>Cuscuta subgen. Grammica</taxon>
        <taxon>Cuscuta sect. Cleistogrammica</taxon>
    </lineage>
</organism>
<proteinExistence type="predicted"/>
<dbReference type="Proteomes" id="UP000595140">
    <property type="component" value="Unassembled WGS sequence"/>
</dbReference>
<keyword evidence="2" id="KW-0472">Membrane</keyword>
<evidence type="ECO:0000313" key="3">
    <source>
        <dbReference type="EMBL" id="VFQ68724.1"/>
    </source>
</evidence>
<dbReference type="EMBL" id="OOIL02000714">
    <property type="protein sequence ID" value="VFQ68724.1"/>
    <property type="molecule type" value="Genomic_DNA"/>
</dbReference>
<evidence type="ECO:0000256" key="1">
    <source>
        <dbReference type="SAM" id="MobiDB-lite"/>
    </source>
</evidence>
<reference evidence="3 4" key="1">
    <citation type="submission" date="2018-04" db="EMBL/GenBank/DDBJ databases">
        <authorList>
            <person name="Vogel A."/>
        </authorList>
    </citation>
    <scope>NUCLEOTIDE SEQUENCE [LARGE SCALE GENOMIC DNA]</scope>
</reference>
<feature type="transmembrane region" description="Helical" evidence="2">
    <location>
        <begin position="68"/>
        <end position="85"/>
    </location>
</feature>
<evidence type="ECO:0000256" key="2">
    <source>
        <dbReference type="SAM" id="Phobius"/>
    </source>
</evidence>
<gene>
    <name evidence="3" type="ORF">CCAM_LOCUS10500</name>
</gene>